<keyword evidence="5" id="KW-1185">Reference proteome</keyword>
<comment type="caution">
    <text evidence="4">The sequence shown here is derived from an EMBL/GenBank/DDBJ whole genome shotgun (WGS) entry which is preliminary data.</text>
</comment>
<proteinExistence type="predicted"/>
<gene>
    <name evidence="4" type="ORF">ACFQKB_39485</name>
</gene>
<dbReference type="InterPro" id="IPR011257">
    <property type="entry name" value="DNA_glycosylase"/>
</dbReference>
<accession>A0ABW2CWQ5</accession>
<dbReference type="InterPro" id="IPR051912">
    <property type="entry name" value="Alkylbase_DNA_Glycosylase/TA"/>
</dbReference>
<name>A0ABW2CWQ5_9ACTN</name>
<feature type="region of interest" description="Disordered" evidence="3">
    <location>
        <begin position="331"/>
        <end position="353"/>
    </location>
</feature>
<protein>
    <submittedName>
        <fullName evidence="4">DNA-3-methyladenine glycosylase 2 family protein</fullName>
    </submittedName>
</protein>
<dbReference type="RefSeq" id="WP_309239734.1">
    <property type="nucleotide sequence ID" value="NZ_JBHSXS010000044.1"/>
</dbReference>
<dbReference type="Gene3D" id="1.10.340.30">
    <property type="entry name" value="Hypothetical protein, domain 2"/>
    <property type="match status" value="1"/>
</dbReference>
<dbReference type="Proteomes" id="UP001596380">
    <property type="component" value="Unassembled WGS sequence"/>
</dbReference>
<dbReference type="EMBL" id="JBHSXS010000044">
    <property type="protein sequence ID" value="MFC6885897.1"/>
    <property type="molecule type" value="Genomic_DNA"/>
</dbReference>
<feature type="region of interest" description="Disordered" evidence="3">
    <location>
        <begin position="1"/>
        <end position="104"/>
    </location>
</feature>
<evidence type="ECO:0000256" key="3">
    <source>
        <dbReference type="SAM" id="MobiDB-lite"/>
    </source>
</evidence>
<dbReference type="PANTHER" id="PTHR43003">
    <property type="entry name" value="DNA-3-METHYLADENINE GLYCOSYLASE"/>
    <property type="match status" value="1"/>
</dbReference>
<keyword evidence="1" id="KW-0227">DNA damage</keyword>
<evidence type="ECO:0000256" key="2">
    <source>
        <dbReference type="ARBA" id="ARBA00023204"/>
    </source>
</evidence>
<dbReference type="PANTHER" id="PTHR43003:SF6">
    <property type="entry name" value="DNA GLYCOSYLASE"/>
    <property type="match status" value="1"/>
</dbReference>
<evidence type="ECO:0000256" key="1">
    <source>
        <dbReference type="ARBA" id="ARBA00022763"/>
    </source>
</evidence>
<organism evidence="4 5">
    <name type="scientific">Actinomadura yumaensis</name>
    <dbReference type="NCBI Taxonomy" id="111807"/>
    <lineage>
        <taxon>Bacteria</taxon>
        <taxon>Bacillati</taxon>
        <taxon>Actinomycetota</taxon>
        <taxon>Actinomycetes</taxon>
        <taxon>Streptosporangiales</taxon>
        <taxon>Thermomonosporaceae</taxon>
        <taxon>Actinomadura</taxon>
    </lineage>
</organism>
<sequence length="353" mass="37758">MTATPVSGEPVSGEPATGGPVSGETAGGGPATGRPVRGESAPGGSVAGEPTAGMRLPGRSPARRRVWRPPWPVDPGRTLAPHRRGAHDPAHRTTPDGAVWRASYTPEGPGTVRVLRRGDVIDALAWGPGADWLLEGLPALLGADDAPEAFEPRHEVLRVAALRAEGMRIGRTGRVFEALVPAVLEQKVLAVEAWRAWGHLLRRFGEPAPGAPGMRVPPPPEVWARIPSWEWHRSGAEAVRARTIIGAARVAARLEADPAERRLRTLPGIGVWTAAEIRQRAAGDPDAVSVGDYNLPGVVGWALAGRKVDDAGMLELLEPYAGHRHRVTRLLESTGTRPPRRGPRLPVRDYRSF</sequence>
<dbReference type="SUPFAM" id="SSF48150">
    <property type="entry name" value="DNA-glycosylase"/>
    <property type="match status" value="1"/>
</dbReference>
<reference evidence="5" key="1">
    <citation type="journal article" date="2019" name="Int. J. Syst. Evol. Microbiol.">
        <title>The Global Catalogue of Microorganisms (GCM) 10K type strain sequencing project: providing services to taxonomists for standard genome sequencing and annotation.</title>
        <authorList>
            <consortium name="The Broad Institute Genomics Platform"/>
            <consortium name="The Broad Institute Genome Sequencing Center for Infectious Disease"/>
            <person name="Wu L."/>
            <person name="Ma J."/>
        </authorList>
    </citation>
    <scope>NUCLEOTIDE SEQUENCE [LARGE SCALE GENOMIC DNA]</scope>
    <source>
        <strain evidence="5">JCM 3369</strain>
    </source>
</reference>
<evidence type="ECO:0000313" key="4">
    <source>
        <dbReference type="EMBL" id="MFC6885897.1"/>
    </source>
</evidence>
<evidence type="ECO:0000313" key="5">
    <source>
        <dbReference type="Proteomes" id="UP001596380"/>
    </source>
</evidence>
<keyword evidence="2" id="KW-0234">DNA repair</keyword>